<evidence type="ECO:0000259" key="11">
    <source>
        <dbReference type="PROSITE" id="PS51918"/>
    </source>
</evidence>
<dbReference type="Gene3D" id="3.20.20.70">
    <property type="entry name" value="Aldolase class I"/>
    <property type="match status" value="1"/>
</dbReference>
<dbReference type="InterPro" id="IPR004383">
    <property type="entry name" value="rRNA_lsu_MTrfase_RlmN/Cfr"/>
</dbReference>
<dbReference type="GO" id="GO:0030488">
    <property type="term" value="P:tRNA methylation"/>
    <property type="evidence" value="ECO:0007669"/>
    <property type="project" value="TreeGrafter"/>
</dbReference>
<dbReference type="GO" id="GO:0070475">
    <property type="term" value="P:rRNA base methylation"/>
    <property type="evidence" value="ECO:0007669"/>
    <property type="project" value="TreeGrafter"/>
</dbReference>
<keyword evidence="5" id="KW-0489">Methyltransferase</keyword>
<comment type="caution">
    <text evidence="12">The sequence shown here is derived from an EMBL/GenBank/DDBJ whole genome shotgun (WGS) entry which is preliminary data.</text>
</comment>
<keyword evidence="6" id="KW-0808">Transferase</keyword>
<reference evidence="12" key="1">
    <citation type="submission" date="2021-02" db="EMBL/GenBank/DDBJ databases">
        <authorList>
            <person name="Dougan E. K."/>
            <person name="Rhodes N."/>
            <person name="Thang M."/>
            <person name="Chan C."/>
        </authorList>
    </citation>
    <scope>NUCLEOTIDE SEQUENCE</scope>
</reference>
<dbReference type="PIRSF" id="PIRSF006004">
    <property type="entry name" value="CHP00048"/>
    <property type="match status" value="1"/>
</dbReference>
<keyword evidence="9" id="KW-0408">Iron</keyword>
<feature type="non-terminal residue" evidence="12">
    <location>
        <position position="347"/>
    </location>
</feature>
<evidence type="ECO:0000313" key="13">
    <source>
        <dbReference type="Proteomes" id="UP000649617"/>
    </source>
</evidence>
<dbReference type="SUPFAM" id="SSF102114">
    <property type="entry name" value="Radical SAM enzymes"/>
    <property type="match status" value="1"/>
</dbReference>
<evidence type="ECO:0000256" key="10">
    <source>
        <dbReference type="ARBA" id="ARBA00023014"/>
    </source>
</evidence>
<dbReference type="InterPro" id="IPR058240">
    <property type="entry name" value="rSAM_sf"/>
</dbReference>
<dbReference type="InterPro" id="IPR013785">
    <property type="entry name" value="Aldolase_TIM"/>
</dbReference>
<dbReference type="Pfam" id="PF04055">
    <property type="entry name" value="Radical_SAM"/>
    <property type="match status" value="1"/>
</dbReference>
<evidence type="ECO:0000256" key="1">
    <source>
        <dbReference type="ARBA" id="ARBA00001966"/>
    </source>
</evidence>
<sequence length="347" mass="38183">ALRDGLGPLRLEGSSKRLQKMLAELALSMEPVASPQLENTVVSENTCKMLLRLCDGLSIECVLIQMGKHSSLCVSSQVGCKQACVFCATGKLGEVRNLTTYEILAQVWLAQRQARELNWPKMHNLVFMGMGEPANNLDSVAQALEQLTDSNSFSISRRYITVSTVAPSPRQVLRLAEMPCKLAWSVHAATDPVRRRLVPSSKHSLADLRDAFLKCLQLRPERFRQLICEVVLLDDINTDPSHAKALSDLLAPFDREQILVNLIPYNDIQGLVNRGFKLDVTSKLAAPSLDTVRSFQRSLWNHGLYCSVRQTRGESKASACGQLAAVTGLAALDGDEDDKDPGLGSQQ</sequence>
<evidence type="ECO:0000256" key="7">
    <source>
        <dbReference type="ARBA" id="ARBA00022691"/>
    </source>
</evidence>
<dbReference type="OrthoDB" id="445556at2759"/>
<dbReference type="GO" id="GO:0008173">
    <property type="term" value="F:RNA methyltransferase activity"/>
    <property type="evidence" value="ECO:0007669"/>
    <property type="project" value="InterPro"/>
</dbReference>
<dbReference type="PANTHER" id="PTHR30544">
    <property type="entry name" value="23S RRNA METHYLTRANSFERASE"/>
    <property type="match status" value="1"/>
</dbReference>
<dbReference type="AlphaFoldDB" id="A0A812V1I1"/>
<evidence type="ECO:0000256" key="3">
    <source>
        <dbReference type="ARBA" id="ARBA00022485"/>
    </source>
</evidence>
<dbReference type="SFLD" id="SFLDS00029">
    <property type="entry name" value="Radical_SAM"/>
    <property type="match status" value="1"/>
</dbReference>
<keyword evidence="10" id="KW-0411">Iron-sulfur</keyword>
<protein>
    <submittedName>
        <fullName evidence="12">RlmN protein</fullName>
    </submittedName>
</protein>
<keyword evidence="8" id="KW-0479">Metal-binding</keyword>
<dbReference type="EMBL" id="CAJNIZ010039924">
    <property type="protein sequence ID" value="CAE7596443.1"/>
    <property type="molecule type" value="Genomic_DNA"/>
</dbReference>
<dbReference type="SFLD" id="SFLDF00275">
    <property type="entry name" value="adenosine_C2_methyltransferase"/>
    <property type="match status" value="1"/>
</dbReference>
<dbReference type="PROSITE" id="PS51918">
    <property type="entry name" value="RADICAL_SAM"/>
    <property type="match status" value="1"/>
</dbReference>
<organism evidence="12 13">
    <name type="scientific">Symbiodinium pilosum</name>
    <name type="common">Dinoflagellate</name>
    <dbReference type="NCBI Taxonomy" id="2952"/>
    <lineage>
        <taxon>Eukaryota</taxon>
        <taxon>Sar</taxon>
        <taxon>Alveolata</taxon>
        <taxon>Dinophyceae</taxon>
        <taxon>Suessiales</taxon>
        <taxon>Symbiodiniaceae</taxon>
        <taxon>Symbiodinium</taxon>
    </lineage>
</organism>
<comment type="cofactor">
    <cofactor evidence="1">
        <name>[4Fe-4S] cluster</name>
        <dbReference type="ChEBI" id="CHEBI:49883"/>
    </cofactor>
</comment>
<dbReference type="InterPro" id="IPR007197">
    <property type="entry name" value="rSAM"/>
</dbReference>
<dbReference type="GO" id="GO:0046872">
    <property type="term" value="F:metal ion binding"/>
    <property type="evidence" value="ECO:0007669"/>
    <property type="project" value="UniProtKB-KW"/>
</dbReference>
<evidence type="ECO:0000256" key="5">
    <source>
        <dbReference type="ARBA" id="ARBA00022603"/>
    </source>
</evidence>
<keyword evidence="13" id="KW-1185">Reference proteome</keyword>
<evidence type="ECO:0000256" key="9">
    <source>
        <dbReference type="ARBA" id="ARBA00023004"/>
    </source>
</evidence>
<comment type="subcellular location">
    <subcellularLocation>
        <location evidence="2">Cytoplasm</location>
    </subcellularLocation>
</comment>
<proteinExistence type="predicted"/>
<dbReference type="Proteomes" id="UP000649617">
    <property type="component" value="Unassembled WGS sequence"/>
</dbReference>
<dbReference type="SFLD" id="SFLDG01062">
    <property type="entry name" value="methyltransferase_(Class_A)"/>
    <property type="match status" value="1"/>
</dbReference>
<keyword evidence="4" id="KW-0963">Cytoplasm</keyword>
<evidence type="ECO:0000313" key="12">
    <source>
        <dbReference type="EMBL" id="CAE7596443.1"/>
    </source>
</evidence>
<keyword evidence="7" id="KW-0949">S-adenosyl-L-methionine</keyword>
<evidence type="ECO:0000256" key="2">
    <source>
        <dbReference type="ARBA" id="ARBA00004496"/>
    </source>
</evidence>
<dbReference type="InterPro" id="IPR040072">
    <property type="entry name" value="Methyltransferase_A"/>
</dbReference>
<keyword evidence="3" id="KW-0004">4Fe-4S</keyword>
<name>A0A812V1I1_SYMPI</name>
<dbReference type="GO" id="GO:0005737">
    <property type="term" value="C:cytoplasm"/>
    <property type="evidence" value="ECO:0007669"/>
    <property type="project" value="UniProtKB-SubCell"/>
</dbReference>
<evidence type="ECO:0000256" key="4">
    <source>
        <dbReference type="ARBA" id="ARBA00022490"/>
    </source>
</evidence>
<feature type="domain" description="Radical SAM core" evidence="11">
    <location>
        <begin position="66"/>
        <end position="302"/>
    </location>
</feature>
<dbReference type="GO" id="GO:0051539">
    <property type="term" value="F:4 iron, 4 sulfur cluster binding"/>
    <property type="evidence" value="ECO:0007669"/>
    <property type="project" value="UniProtKB-KW"/>
</dbReference>
<gene>
    <name evidence="12" type="primary">rlmN</name>
    <name evidence="12" type="ORF">SPIL2461_LOCUS15855</name>
</gene>
<evidence type="ECO:0000256" key="8">
    <source>
        <dbReference type="ARBA" id="ARBA00022723"/>
    </source>
</evidence>
<evidence type="ECO:0000256" key="6">
    <source>
        <dbReference type="ARBA" id="ARBA00022679"/>
    </source>
</evidence>
<dbReference type="PANTHER" id="PTHR30544:SF5">
    <property type="entry name" value="RADICAL SAM CORE DOMAIN-CONTAINING PROTEIN"/>
    <property type="match status" value="1"/>
</dbReference>
<accession>A0A812V1I1</accession>